<feature type="region of interest" description="Disordered" evidence="1">
    <location>
        <begin position="67"/>
        <end position="86"/>
    </location>
</feature>
<name>A0A2N9LMV4_9BACT</name>
<proteinExistence type="predicted"/>
<evidence type="ECO:0000313" key="3">
    <source>
        <dbReference type="Proteomes" id="UP000239735"/>
    </source>
</evidence>
<dbReference type="EMBL" id="OKRB01000103">
    <property type="protein sequence ID" value="SPE24413.1"/>
    <property type="molecule type" value="Genomic_DNA"/>
</dbReference>
<evidence type="ECO:0000313" key="2">
    <source>
        <dbReference type="EMBL" id="SPE24413.1"/>
    </source>
</evidence>
<dbReference type="AlphaFoldDB" id="A0A2N9LMV4"/>
<sequence>MFLTTDLFARSANKYAILTVWRVMWAWKIHWPGFHVGVSSGDNRTVNQPFQGGIQLVIPRVSSNSFSFHSRHRAGKRHPGPGASSI</sequence>
<evidence type="ECO:0000256" key="1">
    <source>
        <dbReference type="SAM" id="MobiDB-lite"/>
    </source>
</evidence>
<protein>
    <submittedName>
        <fullName evidence="2">Uncharacterized protein</fullName>
    </submittedName>
</protein>
<gene>
    <name evidence="2" type="ORF">SBA5_450064</name>
</gene>
<accession>A0A2N9LMV4</accession>
<feature type="compositionally biased region" description="Basic residues" evidence="1">
    <location>
        <begin position="69"/>
        <end position="79"/>
    </location>
</feature>
<organism evidence="2 3">
    <name type="scientific">Candidatus Sulfuritelmatomonas gaucii</name>
    <dbReference type="NCBI Taxonomy" id="2043161"/>
    <lineage>
        <taxon>Bacteria</taxon>
        <taxon>Pseudomonadati</taxon>
        <taxon>Acidobacteriota</taxon>
        <taxon>Terriglobia</taxon>
        <taxon>Terriglobales</taxon>
        <taxon>Acidobacteriaceae</taxon>
        <taxon>Candidatus Sulfuritelmatomonas</taxon>
    </lineage>
</organism>
<reference evidence="3" key="1">
    <citation type="submission" date="2018-02" db="EMBL/GenBank/DDBJ databases">
        <authorList>
            <person name="Hausmann B."/>
        </authorList>
    </citation>
    <scope>NUCLEOTIDE SEQUENCE [LARGE SCALE GENOMIC DNA]</scope>
    <source>
        <strain evidence="3">Peat soil MAG SbA5</strain>
    </source>
</reference>
<dbReference type="Proteomes" id="UP000239735">
    <property type="component" value="Unassembled WGS sequence"/>
</dbReference>